<evidence type="ECO:0000313" key="1">
    <source>
        <dbReference type="EMBL" id="CAE6911318.1"/>
    </source>
</evidence>
<organism evidence="1 2">
    <name type="scientific">Symbiodinium natans</name>
    <dbReference type="NCBI Taxonomy" id="878477"/>
    <lineage>
        <taxon>Eukaryota</taxon>
        <taxon>Sar</taxon>
        <taxon>Alveolata</taxon>
        <taxon>Dinophyceae</taxon>
        <taxon>Suessiales</taxon>
        <taxon>Symbiodiniaceae</taxon>
        <taxon>Symbiodinium</taxon>
    </lineage>
</organism>
<evidence type="ECO:0000313" key="2">
    <source>
        <dbReference type="Proteomes" id="UP000604046"/>
    </source>
</evidence>
<dbReference type="Proteomes" id="UP000604046">
    <property type="component" value="Unassembled WGS sequence"/>
</dbReference>
<protein>
    <recommendedName>
        <fullName evidence="3">C3H1-type domain-containing protein</fullName>
    </recommendedName>
</protein>
<sequence length="204" mass="22823">MAPYTGADADMQTRLATPWCNPGSYGHPSLCARPCIYIAKNGSCHVDGCDYCHMAHDLPVAKLNQRQRYVLQRLSVKVKMDLVLEAVRGGLHREGLTDQAESLLCLLEQEASKHSQQASHRDQRRQVYDLRKALSRMTVADTIHAVQDVLPEHVIQSFQNLRRALLPSVVPDPLFPMISKCELSLKEALALFPAPQAAAQMWIL</sequence>
<comment type="caution">
    <text evidence="1">The sequence shown here is derived from an EMBL/GenBank/DDBJ whole genome shotgun (WGS) entry which is preliminary data.</text>
</comment>
<dbReference type="EMBL" id="CAJNDS010000002">
    <property type="protein sequence ID" value="CAE6911318.1"/>
    <property type="molecule type" value="Genomic_DNA"/>
</dbReference>
<name>A0A812G0P1_9DINO</name>
<keyword evidence="2" id="KW-1185">Reference proteome</keyword>
<dbReference type="AlphaFoldDB" id="A0A812G0P1"/>
<accession>A0A812G0P1</accession>
<evidence type="ECO:0008006" key="3">
    <source>
        <dbReference type="Google" id="ProtNLM"/>
    </source>
</evidence>
<gene>
    <name evidence="1" type="ORF">SNAT2548_LOCUS107</name>
</gene>
<reference evidence="1" key="1">
    <citation type="submission" date="2021-02" db="EMBL/GenBank/DDBJ databases">
        <authorList>
            <person name="Dougan E. K."/>
            <person name="Rhodes N."/>
            <person name="Thang M."/>
            <person name="Chan C."/>
        </authorList>
    </citation>
    <scope>NUCLEOTIDE SEQUENCE</scope>
</reference>
<dbReference type="OrthoDB" id="406279at2759"/>
<proteinExistence type="predicted"/>